<reference evidence="7" key="1">
    <citation type="journal article" date="2019" name="Int. J. Syst. Evol. Microbiol.">
        <title>The Global Catalogue of Microorganisms (GCM) 10K type strain sequencing project: providing services to taxonomists for standard genome sequencing and annotation.</title>
        <authorList>
            <consortium name="The Broad Institute Genomics Platform"/>
            <consortium name="The Broad Institute Genome Sequencing Center for Infectious Disease"/>
            <person name="Wu L."/>
            <person name="Ma J."/>
        </authorList>
    </citation>
    <scope>NUCLEOTIDE SEQUENCE [LARGE SCALE GENOMIC DNA]</scope>
    <source>
        <strain evidence="7">JCM 14193</strain>
    </source>
</reference>
<dbReference type="RefSeq" id="WP_343781035.1">
    <property type="nucleotide sequence ID" value="NZ_BAAACZ010000002.1"/>
</dbReference>
<evidence type="ECO:0000256" key="4">
    <source>
        <dbReference type="ARBA" id="ARBA00023204"/>
    </source>
</evidence>
<sequence length="290" mass="34183">MWKEYYHAAGIYDFDYTLQRLNMDPLINVNMKERWVDVPVRLNHEEQCVVRVKGEGTTEKPVFSVMSDYDEDQDIIFEHIRNLFQWDRDLQDVLDFFEESDLARLFYIDPGTPIVRDFHLYDSLMKVIIHQQLNMKFAYTLTTRFVQKFGEQSDGAWFYPNPETVAKLDYQDLRGLQFSQRKAEYIIDTSRLIANGELDLQSLSKKSNDQVMKELGKVRGVGPWTVQNWLLFALGREDLFPAADIGIQNALKKVWTREEKPKKDEIEKAAQKWSPYRSYAALTLWRSIEG</sequence>
<feature type="domain" description="HhH-GPD" evidence="5">
    <location>
        <begin position="129"/>
        <end position="289"/>
    </location>
</feature>
<protein>
    <recommendedName>
        <fullName evidence="2">DNA-3-methyladenine glycosylase II</fullName>
        <ecNumber evidence="2">3.2.2.21</ecNumber>
    </recommendedName>
</protein>
<dbReference type="PANTHER" id="PTHR43003">
    <property type="entry name" value="DNA-3-METHYLADENINE GLYCOSYLASE"/>
    <property type="match status" value="1"/>
</dbReference>
<dbReference type="Pfam" id="PF00730">
    <property type="entry name" value="HhH-GPD"/>
    <property type="match status" value="1"/>
</dbReference>
<dbReference type="Proteomes" id="UP001500740">
    <property type="component" value="Unassembled WGS sequence"/>
</dbReference>
<evidence type="ECO:0000256" key="2">
    <source>
        <dbReference type="ARBA" id="ARBA00012000"/>
    </source>
</evidence>
<evidence type="ECO:0000313" key="6">
    <source>
        <dbReference type="EMBL" id="GAA0450481.1"/>
    </source>
</evidence>
<evidence type="ECO:0000256" key="1">
    <source>
        <dbReference type="ARBA" id="ARBA00000086"/>
    </source>
</evidence>
<keyword evidence="4" id="KW-0234">DNA repair</keyword>
<evidence type="ECO:0000313" key="7">
    <source>
        <dbReference type="Proteomes" id="UP001500740"/>
    </source>
</evidence>
<keyword evidence="7" id="KW-1185">Reference proteome</keyword>
<dbReference type="Gene3D" id="1.10.340.30">
    <property type="entry name" value="Hypothetical protein, domain 2"/>
    <property type="match status" value="1"/>
</dbReference>
<gene>
    <name evidence="6" type="ORF">GCM10008935_01140</name>
</gene>
<evidence type="ECO:0000256" key="3">
    <source>
        <dbReference type="ARBA" id="ARBA00022763"/>
    </source>
</evidence>
<proteinExistence type="predicted"/>
<dbReference type="EC" id="3.2.2.21" evidence="2"/>
<dbReference type="SMART" id="SM00478">
    <property type="entry name" value="ENDO3c"/>
    <property type="match status" value="1"/>
</dbReference>
<name>A0ABN0ZK59_9BACI</name>
<dbReference type="SUPFAM" id="SSF48150">
    <property type="entry name" value="DNA-glycosylase"/>
    <property type="match status" value="1"/>
</dbReference>
<evidence type="ECO:0000259" key="5">
    <source>
        <dbReference type="SMART" id="SM00478"/>
    </source>
</evidence>
<dbReference type="Gene3D" id="1.10.1670.40">
    <property type="match status" value="1"/>
</dbReference>
<dbReference type="InterPro" id="IPR003265">
    <property type="entry name" value="HhH-GPD_domain"/>
</dbReference>
<dbReference type="CDD" id="cd00056">
    <property type="entry name" value="ENDO3c"/>
    <property type="match status" value="1"/>
</dbReference>
<comment type="caution">
    <text evidence="6">The sequence shown here is derived from an EMBL/GenBank/DDBJ whole genome shotgun (WGS) entry which is preliminary data.</text>
</comment>
<organism evidence="6 7">
    <name type="scientific">Alkalibacillus silvisoli</name>
    <dbReference type="NCBI Taxonomy" id="392823"/>
    <lineage>
        <taxon>Bacteria</taxon>
        <taxon>Bacillati</taxon>
        <taxon>Bacillota</taxon>
        <taxon>Bacilli</taxon>
        <taxon>Bacillales</taxon>
        <taxon>Bacillaceae</taxon>
        <taxon>Alkalibacillus</taxon>
    </lineage>
</organism>
<dbReference type="EMBL" id="BAAACZ010000002">
    <property type="protein sequence ID" value="GAA0450481.1"/>
    <property type="molecule type" value="Genomic_DNA"/>
</dbReference>
<dbReference type="PANTHER" id="PTHR43003:SF5">
    <property type="entry name" value="DNA-3-METHYLADENINE GLYCOSYLASE"/>
    <property type="match status" value="1"/>
</dbReference>
<keyword evidence="3" id="KW-0227">DNA damage</keyword>
<dbReference type="InterPro" id="IPR051912">
    <property type="entry name" value="Alkylbase_DNA_Glycosylase/TA"/>
</dbReference>
<comment type="catalytic activity">
    <reaction evidence="1">
        <text>Hydrolysis of alkylated DNA, releasing 3-methyladenine, 3-methylguanine, 7-methylguanine and 7-methyladenine.</text>
        <dbReference type="EC" id="3.2.2.21"/>
    </reaction>
</comment>
<dbReference type="InterPro" id="IPR011257">
    <property type="entry name" value="DNA_glycosylase"/>
</dbReference>
<accession>A0ABN0ZK59</accession>